<reference evidence="2" key="1">
    <citation type="submission" date="2022-07" db="EMBL/GenBank/DDBJ databases">
        <title>Fungi with potential for degradation of polypropylene.</title>
        <authorList>
            <person name="Gostincar C."/>
        </authorList>
    </citation>
    <scope>NUCLEOTIDE SEQUENCE</scope>
    <source>
        <strain evidence="2">EXF-13308</strain>
    </source>
</reference>
<feature type="compositionally biased region" description="Acidic residues" evidence="1">
    <location>
        <begin position="109"/>
        <end position="119"/>
    </location>
</feature>
<feature type="compositionally biased region" description="Basic and acidic residues" evidence="1">
    <location>
        <begin position="227"/>
        <end position="237"/>
    </location>
</feature>
<feature type="region of interest" description="Disordered" evidence="1">
    <location>
        <begin position="466"/>
        <end position="499"/>
    </location>
</feature>
<gene>
    <name evidence="2" type="ORF">NKR23_g10992</name>
</gene>
<protein>
    <submittedName>
        <fullName evidence="2">Uncharacterized protein</fullName>
    </submittedName>
</protein>
<evidence type="ECO:0000313" key="2">
    <source>
        <dbReference type="EMBL" id="KAJ9133061.1"/>
    </source>
</evidence>
<name>A0AA38VHT1_9PEZI</name>
<keyword evidence="3" id="KW-1185">Reference proteome</keyword>
<feature type="compositionally biased region" description="Polar residues" evidence="1">
    <location>
        <begin position="123"/>
        <end position="137"/>
    </location>
</feature>
<sequence>MPHRSPRQPTRSGDAHGFADGDESPVRNLVANRQRQRVNTRATLFSSSSDQIVAGPPMPAGTNGRKRSREEESSNASSSAKRLQLADYGANDDEGDRPSDARGGGGGGYEEDNNEDPIDFGEINQNIAASISPNLSRTGEIWDAVKDKMPKMPPSTRLAQARDQAANVPQPKKRGRPKGKKNKAPVLQRTAGEALLPQLNDAAESVQGGQGEAESAVPKPSSNRGVGRGEDAASEHGEPEEEIEAHPTATTEERLKTTEIRWQSDEDPPVWLIEDDVVYLYDSQRDSEDEIREETENMGKRDLSRQLWQLANYVLKRFESCPYVRDLNVQTAHLRNKQHEIEKAFTQIDGIVSGICERIRTQTAGRKARRPSLLKYQIPTMILLLKWTFDLGRPKYSKTGKGRFTSTTLGLLSRVAGWVDDLENTLPENLAEHRQGFRATLTKLCESIQSALAGLDFARRRRQEEEVQRQKQAAREKEERAARIAKNPEIEAAQAKKDQEGREKFWDQWLAMCRSTHQLRERPAPLQEAWKRTLAAQVKSGGRTMSPWKDQEAYREHEKGVNLSGTKANHDSLLVEYHDDNIFQEEDVVEPRSHGNNGFNGAQDSPLPHPWTNEECNILISELKSERHPDISRIARLLDRDQRDVEQQAELFRQAARVMAQEGGYNKVPLWANS</sequence>
<feature type="region of interest" description="Disordered" evidence="1">
    <location>
        <begin position="1"/>
        <end position="254"/>
    </location>
</feature>
<feature type="compositionally biased region" description="Polar residues" evidence="1">
    <location>
        <begin position="31"/>
        <end position="51"/>
    </location>
</feature>
<accession>A0AA38VHT1</accession>
<dbReference type="AlphaFoldDB" id="A0AA38VHT1"/>
<evidence type="ECO:0000256" key="1">
    <source>
        <dbReference type="SAM" id="MobiDB-lite"/>
    </source>
</evidence>
<dbReference type="Proteomes" id="UP001174694">
    <property type="component" value="Unassembled WGS sequence"/>
</dbReference>
<feature type="compositionally biased region" description="Basic residues" evidence="1">
    <location>
        <begin position="171"/>
        <end position="183"/>
    </location>
</feature>
<organism evidence="2 3">
    <name type="scientific">Pleurostoma richardsiae</name>
    <dbReference type="NCBI Taxonomy" id="41990"/>
    <lineage>
        <taxon>Eukaryota</taxon>
        <taxon>Fungi</taxon>
        <taxon>Dikarya</taxon>
        <taxon>Ascomycota</taxon>
        <taxon>Pezizomycotina</taxon>
        <taxon>Sordariomycetes</taxon>
        <taxon>Sordariomycetidae</taxon>
        <taxon>Calosphaeriales</taxon>
        <taxon>Pleurostomataceae</taxon>
        <taxon>Pleurostoma</taxon>
    </lineage>
</organism>
<dbReference type="EMBL" id="JANBVO010000053">
    <property type="protein sequence ID" value="KAJ9133061.1"/>
    <property type="molecule type" value="Genomic_DNA"/>
</dbReference>
<evidence type="ECO:0000313" key="3">
    <source>
        <dbReference type="Proteomes" id="UP001174694"/>
    </source>
</evidence>
<comment type="caution">
    <text evidence="2">The sequence shown here is derived from an EMBL/GenBank/DDBJ whole genome shotgun (WGS) entry which is preliminary data.</text>
</comment>
<proteinExistence type="predicted"/>